<organism evidence="2 3">
    <name type="scientific">Ranitomeya imitator</name>
    <name type="common">mimic poison frog</name>
    <dbReference type="NCBI Taxonomy" id="111125"/>
    <lineage>
        <taxon>Eukaryota</taxon>
        <taxon>Metazoa</taxon>
        <taxon>Chordata</taxon>
        <taxon>Craniata</taxon>
        <taxon>Vertebrata</taxon>
        <taxon>Euteleostomi</taxon>
        <taxon>Amphibia</taxon>
        <taxon>Batrachia</taxon>
        <taxon>Anura</taxon>
        <taxon>Neobatrachia</taxon>
        <taxon>Hyloidea</taxon>
        <taxon>Dendrobatidae</taxon>
        <taxon>Dendrobatinae</taxon>
        <taxon>Ranitomeya</taxon>
    </lineage>
</organism>
<reference evidence="2" key="1">
    <citation type="submission" date="2023-07" db="EMBL/GenBank/DDBJ databases">
        <authorList>
            <person name="Stuckert A."/>
        </authorList>
    </citation>
    <scope>NUCLEOTIDE SEQUENCE</scope>
</reference>
<sequence length="481" mass="54309">MKLLLEEEKKILGTTSKQLNELIEKTLQFKSDPDFNKKESTLQISVERYQNQLKNRKHTQFMRDSEEFKTDKAYNFSGVDTVSEISSSEAECSDTEGSGGYWRQRERGGFSSYRGKKKWQRQRGYMGGHQGGRGHNQGFMGQTNDASGFGAPTRPLVSVPSSSIPSTSVPSSSYDLRKRITFSWVKDLNLYCRKLKWKKFFSLHNKQQCLELGISEDDLEGFNALTDLLEENERGRGLGPQTDLKLKSSRMPPPQTPPPPPGDYTNINIFLKVVEDDLRKIGRRNADTPPNLSAEEWEALDKLEKNDQIVVKPSDKGGNLVILDHQKYVGMCKLILNDRETYGILENDPTERFTGSLRMILDAGLDEKLISYNEYRFLTPRTPMIPTFYALPNVHKGLSPLKGRPIVSGVGSLSQNVGIYIDNILRPFVTSLPSYVRDTSDLLQKIDGIVVEQGTILGSIDVEALYSSIPHTMGLKALEYY</sequence>
<evidence type="ECO:0000313" key="2">
    <source>
        <dbReference type="EMBL" id="CAJ0915644.1"/>
    </source>
</evidence>
<dbReference type="PANTHER" id="PTHR21301:SF13">
    <property type="match status" value="1"/>
</dbReference>
<feature type="region of interest" description="Disordered" evidence="1">
    <location>
        <begin position="231"/>
        <end position="264"/>
    </location>
</feature>
<accession>A0ABN9KMD9</accession>
<evidence type="ECO:0000256" key="1">
    <source>
        <dbReference type="SAM" id="MobiDB-lite"/>
    </source>
</evidence>
<keyword evidence="3" id="KW-1185">Reference proteome</keyword>
<evidence type="ECO:0008006" key="4">
    <source>
        <dbReference type="Google" id="ProtNLM"/>
    </source>
</evidence>
<feature type="compositionally biased region" description="Pro residues" evidence="1">
    <location>
        <begin position="251"/>
        <end position="262"/>
    </location>
</feature>
<protein>
    <recommendedName>
        <fullName evidence="4">RNA polymerase alpha subunit</fullName>
    </recommendedName>
</protein>
<evidence type="ECO:0000313" key="3">
    <source>
        <dbReference type="Proteomes" id="UP001176940"/>
    </source>
</evidence>
<dbReference type="EMBL" id="CAUEEQ010000037">
    <property type="protein sequence ID" value="CAJ0915644.1"/>
    <property type="molecule type" value="Genomic_DNA"/>
</dbReference>
<gene>
    <name evidence="2" type="ORF">RIMI_LOCUS77737</name>
</gene>
<dbReference type="PANTHER" id="PTHR21301">
    <property type="entry name" value="REVERSE TRANSCRIPTASE"/>
    <property type="match status" value="1"/>
</dbReference>
<proteinExistence type="predicted"/>
<comment type="caution">
    <text evidence="2">The sequence shown here is derived from an EMBL/GenBank/DDBJ whole genome shotgun (WGS) entry which is preliminary data.</text>
</comment>
<name>A0ABN9KMD9_9NEOB</name>
<dbReference type="Proteomes" id="UP001176940">
    <property type="component" value="Unassembled WGS sequence"/>
</dbReference>